<dbReference type="CDD" id="cd02966">
    <property type="entry name" value="TlpA_like_family"/>
    <property type="match status" value="1"/>
</dbReference>
<evidence type="ECO:0000313" key="6">
    <source>
        <dbReference type="EMBL" id="MBB2151380.1"/>
    </source>
</evidence>
<keyword evidence="3" id="KW-1015">Disulfide bond</keyword>
<proteinExistence type="predicted"/>
<keyword evidence="7" id="KW-1185">Reference proteome</keyword>
<dbReference type="PANTHER" id="PTHR42852:SF6">
    <property type="entry name" value="THIOL:DISULFIDE INTERCHANGE PROTEIN DSBE"/>
    <property type="match status" value="1"/>
</dbReference>
<evidence type="ECO:0000256" key="1">
    <source>
        <dbReference type="ARBA" id="ARBA00004196"/>
    </source>
</evidence>
<dbReference type="InterPro" id="IPR036249">
    <property type="entry name" value="Thioredoxin-like_sf"/>
</dbReference>
<keyword evidence="4" id="KW-0676">Redox-active center</keyword>
<comment type="subcellular location">
    <subcellularLocation>
        <location evidence="1">Cell envelope</location>
    </subcellularLocation>
</comment>
<dbReference type="PANTHER" id="PTHR42852">
    <property type="entry name" value="THIOL:DISULFIDE INTERCHANGE PROTEIN DSBE"/>
    <property type="match status" value="1"/>
</dbReference>
<sequence>MLSASFQSCPENLSGGVTESTKLKKKKMRLILTLVTLLLAKVGFAQMSEIRGSIQNGTQKDISLFRVTDGKAEMIANTQLGVDGSFGFLFTPLNEGFYAVGYAKLEKGALFPFYLKKGDKAEIQIDKRRMQFVGKQSPENTILSSWIKLTQELKVKSIYFMELPLSTYQDFFPELTRIAAETHDFRKTIKTKNENFNRLMTALTYFDMDYYAMHFLRTPRKEFAKKEDYPAYYKSIVVDGKFKNDDVLSTLYGEALLVDYADFAGGKTTNIDERLKFFSTDQQKGVYTLFRMTPFMQSYPQYEGMVKSYGKYFGSESLKKRVDELGAKLYITSAGGKAVDFTFPDQNGKMVSLTDFKGKVVVLDIWATWCNPCKKEIPYLKKLEEEFKGKDVVFVSISTDELKDKGNWLKMVADMKLGGVQLYAGGFVNKVTDFYKIETIPRFIVIDKEGKLVSPNSARPSDPKLKAMLETELTKAK</sequence>
<organism evidence="6 7">
    <name type="scientific">Pedobacter gandavensis</name>
    <dbReference type="NCBI Taxonomy" id="2679963"/>
    <lineage>
        <taxon>Bacteria</taxon>
        <taxon>Pseudomonadati</taxon>
        <taxon>Bacteroidota</taxon>
        <taxon>Sphingobacteriia</taxon>
        <taxon>Sphingobacteriales</taxon>
        <taxon>Sphingobacteriaceae</taxon>
        <taxon>Pedobacter</taxon>
    </lineage>
</organism>
<name>A0ABR6F1H0_9SPHI</name>
<dbReference type="PROSITE" id="PS51352">
    <property type="entry name" value="THIOREDOXIN_2"/>
    <property type="match status" value="1"/>
</dbReference>
<evidence type="ECO:0000256" key="4">
    <source>
        <dbReference type="ARBA" id="ARBA00023284"/>
    </source>
</evidence>
<accession>A0ABR6F1H0</accession>
<evidence type="ECO:0000256" key="3">
    <source>
        <dbReference type="ARBA" id="ARBA00023157"/>
    </source>
</evidence>
<protein>
    <submittedName>
        <fullName evidence="6">Redoxin domain-containing protein</fullName>
    </submittedName>
</protein>
<evidence type="ECO:0000259" key="5">
    <source>
        <dbReference type="PROSITE" id="PS51352"/>
    </source>
</evidence>
<dbReference type="InterPro" id="IPR050553">
    <property type="entry name" value="Thioredoxin_ResA/DsbE_sf"/>
</dbReference>
<dbReference type="EMBL" id="WNXC01000009">
    <property type="protein sequence ID" value="MBB2151380.1"/>
    <property type="molecule type" value="Genomic_DNA"/>
</dbReference>
<dbReference type="Pfam" id="PF08534">
    <property type="entry name" value="Redoxin"/>
    <property type="match status" value="1"/>
</dbReference>
<keyword evidence="2" id="KW-0201">Cytochrome c-type biogenesis</keyword>
<dbReference type="Gene3D" id="3.40.30.10">
    <property type="entry name" value="Glutaredoxin"/>
    <property type="match status" value="1"/>
</dbReference>
<dbReference type="Proteomes" id="UP000636110">
    <property type="component" value="Unassembled WGS sequence"/>
</dbReference>
<evidence type="ECO:0000256" key="2">
    <source>
        <dbReference type="ARBA" id="ARBA00022748"/>
    </source>
</evidence>
<evidence type="ECO:0000313" key="7">
    <source>
        <dbReference type="Proteomes" id="UP000636110"/>
    </source>
</evidence>
<comment type="caution">
    <text evidence="6">The sequence shown here is derived from an EMBL/GenBank/DDBJ whole genome shotgun (WGS) entry which is preliminary data.</text>
</comment>
<dbReference type="InterPro" id="IPR013766">
    <property type="entry name" value="Thioredoxin_domain"/>
</dbReference>
<feature type="domain" description="Thioredoxin" evidence="5">
    <location>
        <begin position="332"/>
        <end position="474"/>
    </location>
</feature>
<dbReference type="InterPro" id="IPR013740">
    <property type="entry name" value="Redoxin"/>
</dbReference>
<reference evidence="6 7" key="1">
    <citation type="submission" date="2019-11" db="EMBL/GenBank/DDBJ databases">
        <title>Description of Pedobacter sp. LMG 31462T.</title>
        <authorList>
            <person name="Carlier A."/>
            <person name="Qi S."/>
            <person name="Vandamme P."/>
        </authorList>
    </citation>
    <scope>NUCLEOTIDE SEQUENCE [LARGE SCALE GENOMIC DNA]</scope>
    <source>
        <strain evidence="6 7">LMG 31462</strain>
    </source>
</reference>
<gene>
    <name evidence="6" type="ORF">GM920_20940</name>
</gene>
<dbReference type="SUPFAM" id="SSF52833">
    <property type="entry name" value="Thioredoxin-like"/>
    <property type="match status" value="1"/>
</dbReference>